<keyword evidence="1" id="KW-0732">Signal</keyword>
<accession>A0AAE1DKS6</accession>
<sequence length="154" mass="17869">MTSLFLFAAEVRHCLCMIFLTTYNIQQRQAVQSDHRRSEAGGRPKVKEPLTGTRKMRKVSCNIIRSFLQDAQWVYDKLHDCFDREKIGSCRSGMLMAPGLFSFSSYCYPQVRGLTQFVSIKYTNKDRLSNLTVEDLRQVGDLWEEIKASSHKIY</sequence>
<dbReference type="Proteomes" id="UP001283361">
    <property type="component" value="Unassembled WGS sequence"/>
</dbReference>
<feature type="signal peptide" evidence="1">
    <location>
        <begin position="1"/>
        <end position="16"/>
    </location>
</feature>
<dbReference type="EMBL" id="JAWDGP010003468">
    <property type="protein sequence ID" value="KAK3774122.1"/>
    <property type="molecule type" value="Genomic_DNA"/>
</dbReference>
<evidence type="ECO:0000313" key="3">
    <source>
        <dbReference type="Proteomes" id="UP001283361"/>
    </source>
</evidence>
<evidence type="ECO:0000256" key="1">
    <source>
        <dbReference type="SAM" id="SignalP"/>
    </source>
</evidence>
<organism evidence="2 3">
    <name type="scientific">Elysia crispata</name>
    <name type="common">lettuce slug</name>
    <dbReference type="NCBI Taxonomy" id="231223"/>
    <lineage>
        <taxon>Eukaryota</taxon>
        <taxon>Metazoa</taxon>
        <taxon>Spiralia</taxon>
        <taxon>Lophotrochozoa</taxon>
        <taxon>Mollusca</taxon>
        <taxon>Gastropoda</taxon>
        <taxon>Heterobranchia</taxon>
        <taxon>Euthyneura</taxon>
        <taxon>Panpulmonata</taxon>
        <taxon>Sacoglossa</taxon>
        <taxon>Placobranchoidea</taxon>
        <taxon>Plakobranchidae</taxon>
        <taxon>Elysia</taxon>
    </lineage>
</organism>
<dbReference type="AlphaFoldDB" id="A0AAE1DKS6"/>
<evidence type="ECO:0000313" key="2">
    <source>
        <dbReference type="EMBL" id="KAK3774122.1"/>
    </source>
</evidence>
<protein>
    <submittedName>
        <fullName evidence="2">Uncharacterized protein</fullName>
    </submittedName>
</protein>
<comment type="caution">
    <text evidence="2">The sequence shown here is derived from an EMBL/GenBank/DDBJ whole genome shotgun (WGS) entry which is preliminary data.</text>
</comment>
<reference evidence="2" key="1">
    <citation type="journal article" date="2023" name="G3 (Bethesda)">
        <title>A reference genome for the long-term kleptoplast-retaining sea slug Elysia crispata morphotype clarki.</title>
        <authorList>
            <person name="Eastman K.E."/>
            <person name="Pendleton A.L."/>
            <person name="Shaikh M.A."/>
            <person name="Suttiyut T."/>
            <person name="Ogas R."/>
            <person name="Tomko P."/>
            <person name="Gavelis G."/>
            <person name="Widhalm J.R."/>
            <person name="Wisecaver J.H."/>
        </authorList>
    </citation>
    <scope>NUCLEOTIDE SEQUENCE</scope>
    <source>
        <strain evidence="2">ECLA1</strain>
    </source>
</reference>
<feature type="chain" id="PRO_5042153366" evidence="1">
    <location>
        <begin position="17"/>
        <end position="154"/>
    </location>
</feature>
<name>A0AAE1DKS6_9GAST</name>
<gene>
    <name evidence="2" type="ORF">RRG08_065782</name>
</gene>
<keyword evidence="3" id="KW-1185">Reference proteome</keyword>
<proteinExistence type="predicted"/>